<dbReference type="PANTHER" id="PTHR28106:SF1">
    <property type="entry name" value="MITOCHONDRIAL ATPASE COMPLEX SUBUNIT ATP10"/>
    <property type="match status" value="1"/>
</dbReference>
<sequence>MPRYSTERTPSHTSYGRLAGQPAKSTPTPKSAANAATSKSAAAPAPRFVAPSPLADAPRSYGKRVEEFTPTPLSRPIGLSYPPEPGQNTGIDSRTWKQRRDDFVNYDKHLERREYLKNKISRPYFRDWGNLQFHKGKSFIAPPRLFKGDLSLFFPNLYGRTLVKTDKEPRDTTPVLRGRVSVVSVFSSMWGDNQCKTFVSQASNPGVEQLIAESGGRAQHVRINIEEDPLKAFLVKLWMGRLRREVGGEENYHRYFLVRKGISDEIRESVGLLNSKVGYTYLLDARCRIRWAGSGDSEDHERDGLVKGIQRLLLEDEANAKKQ</sequence>
<gene>
    <name evidence="2" type="ORF">FHL15_005264</name>
</gene>
<evidence type="ECO:0000256" key="1">
    <source>
        <dbReference type="SAM" id="MobiDB-lite"/>
    </source>
</evidence>
<organism evidence="2 3">
    <name type="scientific">Xylaria flabelliformis</name>
    <dbReference type="NCBI Taxonomy" id="2512241"/>
    <lineage>
        <taxon>Eukaryota</taxon>
        <taxon>Fungi</taxon>
        <taxon>Dikarya</taxon>
        <taxon>Ascomycota</taxon>
        <taxon>Pezizomycotina</taxon>
        <taxon>Sordariomycetes</taxon>
        <taxon>Xylariomycetidae</taxon>
        <taxon>Xylariales</taxon>
        <taxon>Xylariaceae</taxon>
        <taxon>Xylaria</taxon>
    </lineage>
</organism>
<dbReference type="GO" id="GO:0005743">
    <property type="term" value="C:mitochondrial inner membrane"/>
    <property type="evidence" value="ECO:0007669"/>
    <property type="project" value="TreeGrafter"/>
</dbReference>
<reference evidence="3" key="1">
    <citation type="submission" date="2019-06" db="EMBL/GenBank/DDBJ databases">
        <title>Draft genome sequence of the griseofulvin-producing fungus Xylaria cubensis strain G536.</title>
        <authorList>
            <person name="Mead M.E."/>
            <person name="Raja H.A."/>
            <person name="Steenwyk J.L."/>
            <person name="Knowles S.L."/>
            <person name="Oberlies N.H."/>
            <person name="Rokas A."/>
        </authorList>
    </citation>
    <scope>NUCLEOTIDE SEQUENCE [LARGE SCALE GENOMIC DNA]</scope>
    <source>
        <strain evidence="3">G536</strain>
    </source>
</reference>
<comment type="caution">
    <text evidence="2">The sequence shown here is derived from an EMBL/GenBank/DDBJ whole genome shotgun (WGS) entry which is preliminary data.</text>
</comment>
<dbReference type="AlphaFoldDB" id="A0A553I109"/>
<evidence type="ECO:0000313" key="2">
    <source>
        <dbReference type="EMBL" id="TRX93882.1"/>
    </source>
</evidence>
<dbReference type="STRING" id="2512241.A0A553I109"/>
<feature type="region of interest" description="Disordered" evidence="1">
    <location>
        <begin position="1"/>
        <end position="93"/>
    </location>
</feature>
<dbReference type="InterPro" id="IPR007849">
    <property type="entry name" value="ATP10"/>
</dbReference>
<evidence type="ECO:0008006" key="4">
    <source>
        <dbReference type="Google" id="ProtNLM"/>
    </source>
</evidence>
<name>A0A553I109_9PEZI</name>
<dbReference type="PANTHER" id="PTHR28106">
    <property type="entry name" value="MITOCHONDRIAL ATPASE COMPLEX SUBUNIT ATP10"/>
    <property type="match status" value="1"/>
</dbReference>
<evidence type="ECO:0000313" key="3">
    <source>
        <dbReference type="Proteomes" id="UP000319160"/>
    </source>
</evidence>
<feature type="compositionally biased region" description="Low complexity" evidence="1">
    <location>
        <begin position="25"/>
        <end position="46"/>
    </location>
</feature>
<dbReference type="EMBL" id="VFLP01000026">
    <property type="protein sequence ID" value="TRX93882.1"/>
    <property type="molecule type" value="Genomic_DNA"/>
</dbReference>
<dbReference type="Proteomes" id="UP000319160">
    <property type="component" value="Unassembled WGS sequence"/>
</dbReference>
<dbReference type="OrthoDB" id="17089at2759"/>
<accession>A0A553I109</accession>
<dbReference type="Pfam" id="PF05176">
    <property type="entry name" value="ATP-synt_10"/>
    <property type="match status" value="1"/>
</dbReference>
<feature type="compositionally biased region" description="Basic and acidic residues" evidence="1">
    <location>
        <begin position="1"/>
        <end position="10"/>
    </location>
</feature>
<keyword evidence="3" id="KW-1185">Reference proteome</keyword>
<dbReference type="GO" id="GO:0033615">
    <property type="term" value="P:mitochondrial proton-transporting ATP synthase complex assembly"/>
    <property type="evidence" value="ECO:0007669"/>
    <property type="project" value="TreeGrafter"/>
</dbReference>
<proteinExistence type="predicted"/>
<protein>
    <recommendedName>
        <fullName evidence="4">Mitochondrial ATPase complex subunit ATP10</fullName>
    </recommendedName>
</protein>